<feature type="transmembrane region" description="Helical" evidence="2">
    <location>
        <begin position="614"/>
        <end position="636"/>
    </location>
</feature>
<proteinExistence type="predicted"/>
<feature type="region of interest" description="Disordered" evidence="1">
    <location>
        <begin position="376"/>
        <end position="399"/>
    </location>
</feature>
<organism evidence="3 4">
    <name type="scientific">Elysia crispata</name>
    <name type="common">lettuce slug</name>
    <dbReference type="NCBI Taxonomy" id="231223"/>
    <lineage>
        <taxon>Eukaryota</taxon>
        <taxon>Metazoa</taxon>
        <taxon>Spiralia</taxon>
        <taxon>Lophotrochozoa</taxon>
        <taxon>Mollusca</taxon>
        <taxon>Gastropoda</taxon>
        <taxon>Heterobranchia</taxon>
        <taxon>Euthyneura</taxon>
        <taxon>Panpulmonata</taxon>
        <taxon>Sacoglossa</taxon>
        <taxon>Placobranchoidea</taxon>
        <taxon>Plakobranchidae</taxon>
        <taxon>Elysia</taxon>
    </lineage>
</organism>
<feature type="region of interest" description="Disordered" evidence="1">
    <location>
        <begin position="322"/>
        <end position="350"/>
    </location>
</feature>
<keyword evidence="4" id="KW-1185">Reference proteome</keyword>
<evidence type="ECO:0000256" key="2">
    <source>
        <dbReference type="SAM" id="Phobius"/>
    </source>
</evidence>
<keyword evidence="2" id="KW-0812">Transmembrane</keyword>
<dbReference type="AlphaFoldDB" id="A0AAE0XNH9"/>
<feature type="compositionally biased region" description="Polar residues" evidence="1">
    <location>
        <begin position="485"/>
        <end position="500"/>
    </location>
</feature>
<dbReference type="EMBL" id="JAWDGP010008006">
    <property type="protein sequence ID" value="KAK3697605.1"/>
    <property type="molecule type" value="Genomic_DNA"/>
</dbReference>
<keyword evidence="2" id="KW-0472">Membrane</keyword>
<evidence type="ECO:0000256" key="1">
    <source>
        <dbReference type="SAM" id="MobiDB-lite"/>
    </source>
</evidence>
<feature type="transmembrane region" description="Helical" evidence="2">
    <location>
        <begin position="23"/>
        <end position="49"/>
    </location>
</feature>
<protein>
    <submittedName>
        <fullName evidence="3">Uncharacterized protein</fullName>
    </submittedName>
</protein>
<feature type="region of interest" description="Disordered" evidence="1">
    <location>
        <begin position="481"/>
        <end position="531"/>
    </location>
</feature>
<feature type="transmembrane region" description="Helical" evidence="2">
    <location>
        <begin position="270"/>
        <end position="290"/>
    </location>
</feature>
<evidence type="ECO:0000313" key="4">
    <source>
        <dbReference type="Proteomes" id="UP001283361"/>
    </source>
</evidence>
<sequence>MQSRLTNATDFDLHGNSVRVWPYRALSCIALGGLAFTFALMAMLSAIMASSQRSRLRSRPRLATRTTVLSWRDSIALILLCGQPANFALGVIAVWFGTKNIQSFLTTDTCTKLVVVSVASQWNISLSTPIVALYYALVFADLDPDSRAANQNSREGLGAEPDRQNNDPRRQPNAVEEREVTNETNGGGQQGTRHGRRFLNSLGCRSWWTGNLGVLTLVVVVYSLTLAATHFSLSDLLSEAGVSSSAAREGPREALCSRFFALPELFPRRAVGILFLVSVAVTAAATFALSRELERKGKRRHVVDTETSGDVSHQLLSFTRPPDEGVHFHHYAGPPRRPGPQGPGDGRYGGEYNQADGRPEVLVLATGETNRLLATGSDSALDDDASLASTTTEGPWSGSEFYDAERTRHIAQSPPPVSRIRRTAPNCTQLRRDTVDHVTTLRSSPQRSLVLSADIGTNHNQQNLQRSNSEACHRRCDQLSIHSPLGSTNSDHQQPTNQNARPGELVTSRRPLPLLSSSSSHASEAGIDTDQGTQSELDVDSFWERIQHMRLVSLIFPHRQNGSNRKRFSHTKVEHVREDILPSSMAASSSARNRLTTDPFVSHLDLPHLMTCHIVCVTGILFILTYSVLAVFLLLTDGGRGWGRGDLHYRFIDHTFEPYVALLLSRASLDSLFCFAALVSMSPMFLTP</sequence>
<feature type="transmembrane region" description="Helical" evidence="2">
    <location>
        <begin position="206"/>
        <end position="228"/>
    </location>
</feature>
<feature type="transmembrane region" description="Helical" evidence="2">
    <location>
        <begin position="75"/>
        <end position="96"/>
    </location>
</feature>
<evidence type="ECO:0000313" key="3">
    <source>
        <dbReference type="EMBL" id="KAK3697605.1"/>
    </source>
</evidence>
<feature type="compositionally biased region" description="Low complexity" evidence="1">
    <location>
        <begin position="508"/>
        <end position="520"/>
    </location>
</feature>
<name>A0AAE0XNH9_9GAST</name>
<accession>A0AAE0XNH9</accession>
<feature type="compositionally biased region" description="Basic and acidic residues" evidence="1">
    <location>
        <begin position="160"/>
        <end position="181"/>
    </location>
</feature>
<dbReference type="Proteomes" id="UP001283361">
    <property type="component" value="Unassembled WGS sequence"/>
</dbReference>
<feature type="region of interest" description="Disordered" evidence="1">
    <location>
        <begin position="149"/>
        <end position="194"/>
    </location>
</feature>
<keyword evidence="2" id="KW-1133">Transmembrane helix</keyword>
<comment type="caution">
    <text evidence="3">The sequence shown here is derived from an EMBL/GenBank/DDBJ whole genome shotgun (WGS) entry which is preliminary data.</text>
</comment>
<reference evidence="3" key="1">
    <citation type="journal article" date="2023" name="G3 (Bethesda)">
        <title>A reference genome for the long-term kleptoplast-retaining sea slug Elysia crispata morphotype clarki.</title>
        <authorList>
            <person name="Eastman K.E."/>
            <person name="Pendleton A.L."/>
            <person name="Shaikh M.A."/>
            <person name="Suttiyut T."/>
            <person name="Ogas R."/>
            <person name="Tomko P."/>
            <person name="Gavelis G."/>
            <person name="Widhalm J.R."/>
            <person name="Wisecaver J.H."/>
        </authorList>
    </citation>
    <scope>NUCLEOTIDE SEQUENCE</scope>
    <source>
        <strain evidence="3">ECLA1</strain>
    </source>
</reference>
<gene>
    <name evidence="3" type="ORF">RRG08_033335</name>
</gene>